<dbReference type="Proteomes" id="UP000179113">
    <property type="component" value="Unassembled WGS sequence"/>
</dbReference>
<evidence type="ECO:0000313" key="2">
    <source>
        <dbReference type="Proteomes" id="UP000179113"/>
    </source>
</evidence>
<name>A0A1F4WGY4_UNCKA</name>
<accession>A0A1F4WGY4</accession>
<comment type="caution">
    <text evidence="1">The sequence shown here is derived from an EMBL/GenBank/DDBJ whole genome shotgun (WGS) entry which is preliminary data.</text>
</comment>
<gene>
    <name evidence="1" type="ORF">A2415_01780</name>
</gene>
<dbReference type="AlphaFoldDB" id="A0A1F4WGY4"/>
<dbReference type="EMBL" id="MEWA01000037">
    <property type="protein sequence ID" value="OGC68629.1"/>
    <property type="molecule type" value="Genomic_DNA"/>
</dbReference>
<sequence>MMCPWRTAADLMQEERDAEDLQYFYNFVLGLPYLSAEQKIPQSLFLKNLTSRNAEGGNWNVMGSDTGLINHVVIGNENGIFWMGRLEDHGTRTRWQQMEELIEFYDIRVCVVDAMPYTEEALALARKYPHRVYVNFYKDDPKMLQVVRWNDEKEGKENVPFEDEIKVLTSRNRIIDDTINSLRTGKIPFAIPKDSPSFQLLIKHAQTMYARTVTDKLGQEKREWATTTGEDHFWHALLYWHVALKKRLKYEPNK</sequence>
<evidence type="ECO:0008006" key="3">
    <source>
        <dbReference type="Google" id="ProtNLM"/>
    </source>
</evidence>
<protein>
    <recommendedName>
        <fullName evidence="3">Terminase large subunit gp17-like C-terminal domain-containing protein</fullName>
    </recommendedName>
</protein>
<organism evidence="1 2">
    <name type="scientific">candidate division WWE3 bacterium RIFOXYC1_FULL_39_7</name>
    <dbReference type="NCBI Taxonomy" id="1802643"/>
    <lineage>
        <taxon>Bacteria</taxon>
        <taxon>Katanobacteria</taxon>
    </lineage>
</organism>
<reference evidence="1 2" key="1">
    <citation type="journal article" date="2016" name="Nat. Commun.">
        <title>Thousands of microbial genomes shed light on interconnected biogeochemical processes in an aquifer system.</title>
        <authorList>
            <person name="Anantharaman K."/>
            <person name="Brown C.T."/>
            <person name="Hug L.A."/>
            <person name="Sharon I."/>
            <person name="Castelle C.J."/>
            <person name="Probst A.J."/>
            <person name="Thomas B.C."/>
            <person name="Singh A."/>
            <person name="Wilkins M.J."/>
            <person name="Karaoz U."/>
            <person name="Brodie E.L."/>
            <person name="Williams K.H."/>
            <person name="Hubbard S.S."/>
            <person name="Banfield J.F."/>
        </authorList>
    </citation>
    <scope>NUCLEOTIDE SEQUENCE [LARGE SCALE GENOMIC DNA]</scope>
</reference>
<proteinExistence type="predicted"/>
<evidence type="ECO:0000313" key="1">
    <source>
        <dbReference type="EMBL" id="OGC68629.1"/>
    </source>
</evidence>